<feature type="binding site" evidence="2">
    <location>
        <position position="186"/>
    </location>
    <ligand>
        <name>substrate</name>
    </ligand>
</feature>
<evidence type="ECO:0000256" key="4">
    <source>
        <dbReference type="SAM" id="SignalP"/>
    </source>
</evidence>
<dbReference type="InterPro" id="IPR026289">
    <property type="entry name" value="SBP_TakP-like"/>
</dbReference>
<gene>
    <name evidence="5" type="ORF">HY30_11555</name>
</gene>
<evidence type="ECO:0000256" key="2">
    <source>
        <dbReference type="PIRSR" id="PIRSR039026-1"/>
    </source>
</evidence>
<feature type="binding site" evidence="3">
    <location>
        <position position="223"/>
    </location>
    <ligand>
        <name>substrate</name>
    </ligand>
</feature>
<evidence type="ECO:0000313" key="6">
    <source>
        <dbReference type="Proteomes" id="UP000027190"/>
    </source>
</evidence>
<dbReference type="STRING" id="1280947.HY30_11555"/>
<dbReference type="Pfam" id="PF03480">
    <property type="entry name" value="DctP"/>
    <property type="match status" value="1"/>
</dbReference>
<feature type="binding site" evidence="2">
    <location>
        <position position="165"/>
    </location>
    <ligand>
        <name>substrate</name>
    </ligand>
</feature>
<dbReference type="eggNOG" id="COG4663">
    <property type="taxonomic scope" value="Bacteria"/>
</dbReference>
<keyword evidence="1 4" id="KW-0732">Signal</keyword>
<dbReference type="AlphaFoldDB" id="A0A062ULA2"/>
<name>A0A062ULA2_9PROT</name>
<dbReference type="GO" id="GO:0046872">
    <property type="term" value="F:metal ion binding"/>
    <property type="evidence" value="ECO:0007669"/>
    <property type="project" value="UniProtKB-KW"/>
</dbReference>
<dbReference type="NCBIfam" id="NF037995">
    <property type="entry name" value="TRAP_S1"/>
    <property type="match status" value="1"/>
</dbReference>
<dbReference type="GO" id="GO:0055085">
    <property type="term" value="P:transmembrane transport"/>
    <property type="evidence" value="ECO:0007669"/>
    <property type="project" value="InterPro"/>
</dbReference>
<dbReference type="Proteomes" id="UP000027190">
    <property type="component" value="Unassembled WGS sequence"/>
</dbReference>
<dbReference type="Gene3D" id="3.40.190.170">
    <property type="entry name" value="Bacterial extracellular solute-binding protein, family 7"/>
    <property type="match status" value="1"/>
</dbReference>
<dbReference type="CDD" id="cd13604">
    <property type="entry name" value="PBP2_TRAP_ketoacid_lactate_like"/>
    <property type="match status" value="1"/>
</dbReference>
<protein>
    <submittedName>
        <fullName evidence="5">C4-dicarboxylate ABC transporter</fullName>
    </submittedName>
</protein>
<keyword evidence="3" id="KW-0479">Metal-binding</keyword>
<keyword evidence="6" id="KW-1185">Reference proteome</keyword>
<evidence type="ECO:0000313" key="5">
    <source>
        <dbReference type="EMBL" id="KCZ60601.1"/>
    </source>
</evidence>
<sequence length="369" mass="39848">MINRRNIVGAGLLGAAGAAAAFANPEAAQVLAPAKINRNRRKFNMVTTWPKGLPGLGRAAERVAERVFAMSDGLMEIKVFAAGELVPAFESFDAVANGSADMYHGAEYYWTAKSSAFPFFTAVPFGMTAQEIMGWIDFGGGQELWDELSGQFGVKAIQGANTGHQMGGWFRKEINSLDDLVGLKMRIPGQGGDVLRALGGSAIALSGGEIYQALQTGSIDATEWVGPWNDYSLGFHREAPYYYGPGFHEPGASLAVGMNLKVWESLTAGEQAIIKAACESTNHTSLGEFTYQNSVYLDLLVREHGTQLRSFPPEVVKAMSEAAYDVRAASGKDGIEKRIYESFEASLKLMRGWAKVSDGAYYPARELGK</sequence>
<feature type="chain" id="PRO_5001615253" evidence="4">
    <location>
        <begin position="24"/>
        <end position="369"/>
    </location>
</feature>
<feature type="binding site" evidence="3">
    <location>
        <position position="224"/>
    </location>
    <ligand>
        <name>Na(+)</name>
        <dbReference type="ChEBI" id="CHEBI:29101"/>
    </ligand>
</feature>
<dbReference type="PANTHER" id="PTHR33376">
    <property type="match status" value="1"/>
</dbReference>
<dbReference type="PATRIC" id="fig|1280947.3.peg.640"/>
<feature type="signal peptide" evidence="4">
    <location>
        <begin position="1"/>
        <end position="23"/>
    </location>
</feature>
<comment type="caution">
    <text evidence="5">The sequence shown here is derived from an EMBL/GenBank/DDBJ whole genome shotgun (WGS) entry which is preliminary data.</text>
</comment>
<dbReference type="PROSITE" id="PS51318">
    <property type="entry name" value="TAT"/>
    <property type="match status" value="1"/>
</dbReference>
<proteinExistence type="predicted"/>
<dbReference type="GO" id="GO:0031317">
    <property type="term" value="C:tripartite ATP-independent periplasmic transporter complex"/>
    <property type="evidence" value="ECO:0007669"/>
    <property type="project" value="InterPro"/>
</dbReference>
<dbReference type="PANTHER" id="PTHR33376:SF5">
    <property type="entry name" value="EXTRACYTOPLASMIC SOLUTE RECEPTOR PROTEIN"/>
    <property type="match status" value="1"/>
</dbReference>
<dbReference type="PIRSF" id="PIRSF039026">
    <property type="entry name" value="SiaP"/>
    <property type="match status" value="1"/>
</dbReference>
<dbReference type="Gene3D" id="3.40.190.10">
    <property type="entry name" value="Periplasmic binding protein-like II"/>
    <property type="match status" value="1"/>
</dbReference>
<feature type="binding site" evidence="3">
    <location>
        <position position="249"/>
    </location>
    <ligand>
        <name>substrate</name>
    </ligand>
</feature>
<evidence type="ECO:0000256" key="3">
    <source>
        <dbReference type="PIRSR" id="PIRSR039026-2"/>
    </source>
</evidence>
<dbReference type="InterPro" id="IPR038404">
    <property type="entry name" value="TRAP_DctP_sf"/>
</dbReference>
<accession>A0A062ULA2</accession>
<dbReference type="RefSeq" id="WP_034737028.1">
    <property type="nucleotide sequence ID" value="NZ_AWFG01000002.1"/>
</dbReference>
<dbReference type="InterPro" id="IPR006311">
    <property type="entry name" value="TAT_signal"/>
</dbReference>
<dbReference type="InterPro" id="IPR018389">
    <property type="entry name" value="DctP_fam"/>
</dbReference>
<dbReference type="OrthoDB" id="9780733at2"/>
<evidence type="ECO:0000256" key="1">
    <source>
        <dbReference type="ARBA" id="ARBA00022729"/>
    </source>
</evidence>
<dbReference type="EMBL" id="AWFG01000002">
    <property type="protein sequence ID" value="KCZ60601.1"/>
    <property type="molecule type" value="Genomic_DNA"/>
</dbReference>
<organism evidence="5 6">
    <name type="scientific">Hyphomonas chukchiensis</name>
    <dbReference type="NCBI Taxonomy" id="1280947"/>
    <lineage>
        <taxon>Bacteria</taxon>
        <taxon>Pseudomonadati</taxon>
        <taxon>Pseudomonadota</taxon>
        <taxon>Alphaproteobacteria</taxon>
        <taxon>Hyphomonadales</taxon>
        <taxon>Hyphomonadaceae</taxon>
        <taxon>Hyphomonas</taxon>
    </lineage>
</organism>
<reference evidence="5 6" key="1">
    <citation type="journal article" date="2014" name="Antonie Van Leeuwenhoek">
        <title>Hyphomonas beringensis sp. nov. and Hyphomonas chukchiensis sp. nov., isolated from surface seawater of the Bering Sea and Chukchi Sea.</title>
        <authorList>
            <person name="Li C."/>
            <person name="Lai Q."/>
            <person name="Li G."/>
            <person name="Dong C."/>
            <person name="Wang J."/>
            <person name="Liao Y."/>
            <person name="Shao Z."/>
        </authorList>
    </citation>
    <scope>NUCLEOTIDE SEQUENCE [LARGE SCALE GENOMIC DNA]</scope>
    <source>
        <strain evidence="5 6">BH-BN04-4</strain>
    </source>
</reference>